<dbReference type="Pfam" id="PF07670">
    <property type="entry name" value="Gate"/>
    <property type="match status" value="1"/>
</dbReference>
<feature type="transmembrane region" description="Helical" evidence="2">
    <location>
        <begin position="386"/>
        <end position="410"/>
    </location>
</feature>
<feature type="transmembrane region" description="Helical" evidence="2">
    <location>
        <begin position="82"/>
        <end position="106"/>
    </location>
</feature>
<sequence>MTNKVNNTEVKRETVSTQDELLQQQTTDRSNDKKKRRMPKGIICLLIITGLFGGIASIMGVANMLNTIMHTAHDLLLNTCFYLMGICVLTGALGKLFVEFGVVDLIERALRPLMKPVFRLPGVASLGAVLTFLSDNPAIITLAQDKHFGSYFKKYQYISLTNFGTAFGMGLIVIVFMLGNGYFVEPLIGFIGACIGCVVSTRLMQHFVLKAYPQYRSEEALDGEKFRQQPIRQLHREETSVFLRILNSLLDGGKSGVDVGVSIIPGVLIISTLVMILTFGASAEGNFTGKAYEGIAILPAIANKLDWLLNPLFGFSDPHQIAFPITALGAVGAALSLVPNFMSQGWLDGNAIAVFTGIGMCWSGFLSTHTAMLDTIGYRELTSKAIVSHTIGGLAAALAAHWGYLLYAALFI</sequence>
<reference evidence="4 5" key="1">
    <citation type="submission" date="2009-12" db="EMBL/GenBank/DDBJ databases">
        <title>Genome Sequence of Prevotella timonensis CRIS 5C-B1.</title>
        <authorList>
            <person name="Durkin A.S."/>
            <person name="Madupu R."/>
            <person name="Torralba M."/>
            <person name="Methe B."/>
            <person name="Sutton G."/>
            <person name="Strausberg R.L."/>
            <person name="Nelson K.E."/>
        </authorList>
    </citation>
    <scope>NUCLEOTIDE SEQUENCE [LARGE SCALE GENOMIC DNA]</scope>
    <source>
        <strain evidence="4 5">CRIS 5C-B1</strain>
    </source>
</reference>
<comment type="caution">
    <text evidence="4">The sequence shown here is derived from an EMBL/GenBank/DDBJ whole genome shotgun (WGS) entry which is preliminary data.</text>
</comment>
<keyword evidence="5" id="KW-1185">Reference proteome</keyword>
<evidence type="ECO:0000313" key="5">
    <source>
        <dbReference type="Proteomes" id="UP000004001"/>
    </source>
</evidence>
<dbReference type="RefSeq" id="WP_008123690.1">
    <property type="nucleotide sequence ID" value="NZ_ADEF01000028.1"/>
</dbReference>
<feature type="region of interest" description="Disordered" evidence="1">
    <location>
        <begin position="1"/>
        <end position="34"/>
    </location>
</feature>
<organism evidence="4 5">
    <name type="scientific">Hoylesella timonensis CRIS 5C-B1</name>
    <dbReference type="NCBI Taxonomy" id="679189"/>
    <lineage>
        <taxon>Bacteria</taxon>
        <taxon>Pseudomonadati</taxon>
        <taxon>Bacteroidota</taxon>
        <taxon>Bacteroidia</taxon>
        <taxon>Bacteroidales</taxon>
        <taxon>Prevotellaceae</taxon>
        <taxon>Hoylesella</taxon>
    </lineage>
</organism>
<feature type="transmembrane region" description="Helical" evidence="2">
    <location>
        <begin position="42"/>
        <end position="62"/>
    </location>
</feature>
<feature type="compositionally biased region" description="Low complexity" evidence="1">
    <location>
        <begin position="17"/>
        <end position="28"/>
    </location>
</feature>
<protein>
    <submittedName>
        <fullName evidence="4">Transporter gate domain protein</fullName>
    </submittedName>
</protein>
<feature type="transmembrane region" description="Helical" evidence="2">
    <location>
        <begin position="187"/>
        <end position="208"/>
    </location>
</feature>
<dbReference type="EMBL" id="ADEF01000028">
    <property type="protein sequence ID" value="EFA97682.1"/>
    <property type="molecule type" value="Genomic_DNA"/>
</dbReference>
<dbReference type="eggNOG" id="COG3314">
    <property type="taxonomic scope" value="Bacteria"/>
</dbReference>
<keyword evidence="2" id="KW-0472">Membrane</keyword>
<feature type="transmembrane region" description="Helical" evidence="2">
    <location>
        <begin position="155"/>
        <end position="178"/>
    </location>
</feature>
<dbReference type="Proteomes" id="UP000004001">
    <property type="component" value="Unassembled WGS sequence"/>
</dbReference>
<feature type="transmembrane region" description="Helical" evidence="2">
    <location>
        <begin position="321"/>
        <end position="338"/>
    </location>
</feature>
<feature type="transmembrane region" description="Helical" evidence="2">
    <location>
        <begin position="259"/>
        <end position="279"/>
    </location>
</feature>
<name>D1VZ03_9BACT</name>
<evidence type="ECO:0000256" key="1">
    <source>
        <dbReference type="SAM" id="MobiDB-lite"/>
    </source>
</evidence>
<evidence type="ECO:0000259" key="3">
    <source>
        <dbReference type="Pfam" id="PF07670"/>
    </source>
</evidence>
<evidence type="ECO:0000313" key="4">
    <source>
        <dbReference type="EMBL" id="EFA97682.1"/>
    </source>
</evidence>
<dbReference type="AlphaFoldDB" id="D1VZ03"/>
<evidence type="ECO:0000256" key="2">
    <source>
        <dbReference type="SAM" id="Phobius"/>
    </source>
</evidence>
<proteinExistence type="predicted"/>
<keyword evidence="2" id="KW-0812">Transmembrane</keyword>
<feature type="domain" description="Nucleoside transporter/FeoB GTPase Gate" evidence="3">
    <location>
        <begin position="82"/>
        <end position="179"/>
    </location>
</feature>
<keyword evidence="2" id="KW-1133">Transmembrane helix</keyword>
<accession>D1VZ03</accession>
<dbReference type="InterPro" id="IPR011642">
    <property type="entry name" value="Gate_dom"/>
</dbReference>
<feature type="transmembrane region" description="Helical" evidence="2">
    <location>
        <begin position="345"/>
        <end position="366"/>
    </location>
</feature>
<gene>
    <name evidence="4" type="ORF">HMPREF9019_1446</name>
</gene>